<reference evidence="1 2" key="1">
    <citation type="submission" date="2019-08" db="EMBL/GenBank/DDBJ databases">
        <title>Highly reduced genomes of protist endosymbionts show evolutionary convergence.</title>
        <authorList>
            <person name="George E."/>
            <person name="Husnik F."/>
            <person name="Tashyreva D."/>
            <person name="Prokopchuk G."/>
            <person name="Horak A."/>
            <person name="Kwong W.K."/>
            <person name="Lukes J."/>
            <person name="Keeling P.J."/>
        </authorList>
    </citation>
    <scope>NUCLEOTIDE SEQUENCE [LARGE SCALE GENOMIC DNA]</scope>
    <source>
        <strain evidence="1">1605</strain>
    </source>
</reference>
<organism evidence="1 2">
    <name type="scientific">Candidatus Cytomitobacter indipagum</name>
    <dbReference type="NCBI Taxonomy" id="2601575"/>
    <lineage>
        <taxon>Bacteria</taxon>
        <taxon>Pseudomonadati</taxon>
        <taxon>Pseudomonadota</taxon>
        <taxon>Alphaproteobacteria</taxon>
        <taxon>Holosporales</taxon>
        <taxon>Holosporaceae</taxon>
        <taxon>Candidatus Cytomitobacter</taxon>
    </lineage>
</organism>
<evidence type="ECO:0000313" key="2">
    <source>
        <dbReference type="Proteomes" id="UP000325155"/>
    </source>
</evidence>
<dbReference type="Proteomes" id="UP000325155">
    <property type="component" value="Chromosome"/>
</dbReference>
<dbReference type="RefSeq" id="WP_148980758.1">
    <property type="nucleotide sequence ID" value="NZ_CP043315.1"/>
</dbReference>
<dbReference type="EMBL" id="CP043315">
    <property type="protein sequence ID" value="QEK37911.1"/>
    <property type="molecule type" value="Genomic_DNA"/>
</dbReference>
<dbReference type="KEGG" id="cip:FZC35_00730"/>
<evidence type="ECO:0000313" key="1">
    <source>
        <dbReference type="EMBL" id="QEK37911.1"/>
    </source>
</evidence>
<accession>A0A5C0UE01</accession>
<dbReference type="AlphaFoldDB" id="A0A5C0UE01"/>
<name>A0A5C0UE01_9PROT</name>
<gene>
    <name evidence="1" type="ORF">FZC35_00730</name>
</gene>
<dbReference type="OrthoDB" id="9882134at2"/>
<protein>
    <submittedName>
        <fullName evidence="1">Uncharacterized protein</fullName>
    </submittedName>
</protein>
<proteinExistence type="predicted"/>
<sequence length="91" mass="10499">MPCKIKQISMMSKIEVVDPDQVEQDFDNIMDLMHKMDNVGQLNGSLYQYSLNAIREDNPVNVIKNENFDPMMNANDFKENLFVVDGVVDEK</sequence>
<keyword evidence="2" id="KW-1185">Reference proteome</keyword>